<dbReference type="RefSeq" id="XP_022296358.1">
    <property type="nucleotide sequence ID" value="XM_022440650.1"/>
</dbReference>
<proteinExistence type="predicted"/>
<keyword evidence="6" id="KW-1185">Reference proteome</keyword>
<dbReference type="Gene3D" id="3.30.160.60">
    <property type="entry name" value="Classic Zinc Finger"/>
    <property type="match status" value="1"/>
</dbReference>
<dbReference type="OrthoDB" id="6043636at2759"/>
<evidence type="ECO:0000313" key="6">
    <source>
        <dbReference type="Proteomes" id="UP000694844"/>
    </source>
</evidence>
<feature type="domain" description="B box-type" evidence="5">
    <location>
        <begin position="65"/>
        <end position="103"/>
    </location>
</feature>
<dbReference type="InterPro" id="IPR011042">
    <property type="entry name" value="6-blade_b-propeller_TolB-like"/>
</dbReference>
<sequence length="542" mass="61221">MADDYGAQDVARCRHCATPEPEKYCDFCHVNLCKLCVGEHIGDAYDKHKIVPFQHRKSTLIYPKCETHENEACKYQCKDCDSRFVCYSCTASAQHKGHEFIELAQLSYTKKESIREDLDELEYTIFPKYEEITSELENQIANLDGEYERLTTDFSNQLRRQIDAVITQMEEELRQIKLKHLELLRKHLDEIKPIQELLQQTLVDLNKLGESNKVSSIIAYTSENARFREPPPTVKVTMSKFIPKQIKTTTLQRFLGELISFSVSMSNVPNSATELLDEANIHSTMETGYAKLRHAICSNKGDVWASGETGDIKCFRIDGVLAKTIKTNGNFPAGIAVDSHEALVYSDGTRSLSKVKNGQREEVCTFQGWRPTQLCITSIGDFLVSMFSDDEIQSKIVRVSGSTEKQTIQYDDDGLPLYSGNSKIKCVAENRNLDICVADSAAGAVVVVNENGTLRFRYTGHSSPSKSKPFRPFGITTDSQGRILTADHHNNCIHILNENGQFLCYIDKIVLESPYGVCVDKNDNLYVCEYAKGNLKKIKYTQ</sequence>
<dbReference type="PANTHER" id="PTHR25462">
    <property type="entry name" value="BONUS, ISOFORM C-RELATED"/>
    <property type="match status" value="1"/>
</dbReference>
<dbReference type="InterPro" id="IPR000315">
    <property type="entry name" value="Znf_B-box"/>
</dbReference>
<dbReference type="GeneID" id="111106118"/>
<evidence type="ECO:0000256" key="2">
    <source>
        <dbReference type="PROSITE-ProRule" id="PRU00024"/>
    </source>
</evidence>
<keyword evidence="1" id="KW-0677">Repeat</keyword>
<dbReference type="InterPro" id="IPR001258">
    <property type="entry name" value="NHL_repeat"/>
</dbReference>
<gene>
    <name evidence="7" type="primary">LOC111106118</name>
</gene>
<dbReference type="PROSITE" id="PS50119">
    <property type="entry name" value="ZF_BBOX"/>
    <property type="match status" value="2"/>
</dbReference>
<dbReference type="PROSITE" id="PS51125">
    <property type="entry name" value="NHL"/>
    <property type="match status" value="1"/>
</dbReference>
<dbReference type="AlphaFoldDB" id="A0A8B8B007"/>
<dbReference type="InterPro" id="IPR047153">
    <property type="entry name" value="TRIM45/56/19-like"/>
</dbReference>
<dbReference type="GO" id="GO:0008270">
    <property type="term" value="F:zinc ion binding"/>
    <property type="evidence" value="ECO:0007669"/>
    <property type="project" value="UniProtKB-KW"/>
</dbReference>
<evidence type="ECO:0000256" key="3">
    <source>
        <dbReference type="PROSITE-ProRule" id="PRU00504"/>
    </source>
</evidence>
<dbReference type="Gene3D" id="2.120.10.30">
    <property type="entry name" value="TolB, C-terminal domain"/>
    <property type="match status" value="1"/>
</dbReference>
<keyword evidence="2" id="KW-0479">Metal-binding</keyword>
<feature type="repeat" description="NHL" evidence="3">
    <location>
        <begin position="471"/>
        <end position="499"/>
    </location>
</feature>
<dbReference type="SUPFAM" id="SSF101898">
    <property type="entry name" value="NHL repeat"/>
    <property type="match status" value="1"/>
</dbReference>
<organism evidence="6 7">
    <name type="scientific">Crassostrea virginica</name>
    <name type="common">Eastern oyster</name>
    <dbReference type="NCBI Taxonomy" id="6565"/>
    <lineage>
        <taxon>Eukaryota</taxon>
        <taxon>Metazoa</taxon>
        <taxon>Spiralia</taxon>
        <taxon>Lophotrochozoa</taxon>
        <taxon>Mollusca</taxon>
        <taxon>Bivalvia</taxon>
        <taxon>Autobranchia</taxon>
        <taxon>Pteriomorphia</taxon>
        <taxon>Ostreida</taxon>
        <taxon>Ostreoidea</taxon>
        <taxon>Ostreidae</taxon>
        <taxon>Crassostrea</taxon>
    </lineage>
</organism>
<feature type="domain" description="B box-type" evidence="5">
    <location>
        <begin position="8"/>
        <end position="53"/>
    </location>
</feature>
<reference evidence="7" key="1">
    <citation type="submission" date="2025-08" db="UniProtKB">
        <authorList>
            <consortium name="RefSeq"/>
        </authorList>
    </citation>
    <scope>IDENTIFICATION</scope>
    <source>
        <tissue evidence="7">Whole sample</tissue>
    </source>
</reference>
<evidence type="ECO:0000313" key="7">
    <source>
        <dbReference type="RefSeq" id="XP_022296358.1"/>
    </source>
</evidence>
<protein>
    <submittedName>
        <fullName evidence="7">Tripartite motif-containing protein 2-like</fullName>
    </submittedName>
</protein>
<dbReference type="SUPFAM" id="SSF57845">
    <property type="entry name" value="B-box zinc-binding domain"/>
    <property type="match status" value="1"/>
</dbReference>
<dbReference type="PANTHER" id="PTHR25462:SF296">
    <property type="entry name" value="MEIOTIC P26, ISOFORM F"/>
    <property type="match status" value="1"/>
</dbReference>
<dbReference type="SMART" id="SM00336">
    <property type="entry name" value="BBOX"/>
    <property type="match status" value="1"/>
</dbReference>
<evidence type="ECO:0000256" key="4">
    <source>
        <dbReference type="SAM" id="Coils"/>
    </source>
</evidence>
<evidence type="ECO:0000256" key="1">
    <source>
        <dbReference type="ARBA" id="ARBA00022737"/>
    </source>
</evidence>
<evidence type="ECO:0000259" key="5">
    <source>
        <dbReference type="PROSITE" id="PS50119"/>
    </source>
</evidence>
<feature type="coiled-coil region" evidence="4">
    <location>
        <begin position="133"/>
        <end position="186"/>
    </location>
</feature>
<keyword evidence="2" id="KW-0863">Zinc-finger</keyword>
<dbReference type="CDD" id="cd19756">
    <property type="entry name" value="Bbox2"/>
    <property type="match status" value="1"/>
</dbReference>
<name>A0A8B8B007_CRAVI</name>
<dbReference type="Proteomes" id="UP000694844">
    <property type="component" value="Chromosome 8"/>
</dbReference>
<accession>A0A8B8B007</accession>
<keyword evidence="2" id="KW-0862">Zinc</keyword>
<keyword evidence="4" id="KW-0175">Coiled coil</keyword>
<dbReference type="KEGG" id="cvn:111106118"/>